<evidence type="ECO:0000313" key="3">
    <source>
        <dbReference type="Proteomes" id="UP000093412"/>
    </source>
</evidence>
<accession>A0ABX2Y3D4</accession>
<comment type="caution">
    <text evidence="2">The sequence shown here is derived from an EMBL/GenBank/DDBJ whole genome shotgun (WGS) entry which is preliminary data.</text>
</comment>
<feature type="compositionally biased region" description="Basic and acidic residues" evidence="1">
    <location>
        <begin position="116"/>
        <end position="132"/>
    </location>
</feature>
<dbReference type="EMBL" id="MAQA01000024">
    <property type="protein sequence ID" value="OCI31060.1"/>
    <property type="molecule type" value="Genomic_DNA"/>
</dbReference>
<dbReference type="Proteomes" id="UP000093412">
    <property type="component" value="Unassembled WGS sequence"/>
</dbReference>
<name>A0ABX2Y3D4_9CELL</name>
<evidence type="ECO:0000313" key="2">
    <source>
        <dbReference type="EMBL" id="OCI31060.1"/>
    </source>
</evidence>
<feature type="region of interest" description="Disordered" evidence="1">
    <location>
        <begin position="100"/>
        <end position="132"/>
    </location>
</feature>
<sequence length="132" mass="14635">MADEARFGARGQRLYDALTEGVTEEARLVLAEEAARVADRLDELDRIIAGKGVLELMRFRIPHAFEGGDEITVEVKFDNVLGESRQQINALRQVLMTLGVGKGATTEPEQTPTKSPLDELRERREKQRAGGS</sequence>
<proteinExistence type="predicted"/>
<reference evidence="2 3" key="1">
    <citation type="submission" date="2016-06" db="EMBL/GenBank/DDBJ databases">
        <title>Genome sequence of Oerskovia enterophila DSM 43852.</title>
        <authorList>
            <person name="Poehlein A."/>
            <person name="Jag V."/>
            <person name="Bengelsdorf F.R."/>
            <person name="Daniel R."/>
            <person name="Duerre P."/>
        </authorList>
    </citation>
    <scope>NUCLEOTIDE SEQUENCE [LARGE SCALE GENOMIC DNA]</scope>
    <source>
        <strain evidence="2 3">DSM 43852</strain>
    </source>
</reference>
<keyword evidence="3" id="KW-1185">Reference proteome</keyword>
<organism evidence="2 3">
    <name type="scientific">Oerskovia enterophila</name>
    <dbReference type="NCBI Taxonomy" id="43678"/>
    <lineage>
        <taxon>Bacteria</taxon>
        <taxon>Bacillati</taxon>
        <taxon>Actinomycetota</taxon>
        <taxon>Actinomycetes</taxon>
        <taxon>Micrococcales</taxon>
        <taxon>Cellulomonadaceae</taxon>
        <taxon>Oerskovia</taxon>
    </lineage>
</organism>
<gene>
    <name evidence="2" type="ORF">OERS_22700</name>
</gene>
<dbReference type="RefSeq" id="WP_068625818.1">
    <property type="nucleotide sequence ID" value="NZ_MAQA01000024.1"/>
</dbReference>
<protein>
    <recommendedName>
        <fullName evidence="4">Terminase small subunit</fullName>
    </recommendedName>
</protein>
<evidence type="ECO:0008006" key="4">
    <source>
        <dbReference type="Google" id="ProtNLM"/>
    </source>
</evidence>
<evidence type="ECO:0000256" key="1">
    <source>
        <dbReference type="SAM" id="MobiDB-lite"/>
    </source>
</evidence>